<dbReference type="EMBL" id="BMAO01037935">
    <property type="protein sequence ID" value="GFR21313.1"/>
    <property type="molecule type" value="Genomic_DNA"/>
</dbReference>
<gene>
    <name evidence="2" type="ORF">TNCT_332011</name>
</gene>
<organism evidence="2 3">
    <name type="scientific">Trichonephila clavata</name>
    <name type="common">Joro spider</name>
    <name type="synonym">Nephila clavata</name>
    <dbReference type="NCBI Taxonomy" id="2740835"/>
    <lineage>
        <taxon>Eukaryota</taxon>
        <taxon>Metazoa</taxon>
        <taxon>Ecdysozoa</taxon>
        <taxon>Arthropoda</taxon>
        <taxon>Chelicerata</taxon>
        <taxon>Arachnida</taxon>
        <taxon>Araneae</taxon>
        <taxon>Araneomorphae</taxon>
        <taxon>Entelegynae</taxon>
        <taxon>Araneoidea</taxon>
        <taxon>Nephilidae</taxon>
        <taxon>Trichonephila</taxon>
    </lineage>
</organism>
<evidence type="ECO:0000313" key="2">
    <source>
        <dbReference type="EMBL" id="GFR21313.1"/>
    </source>
</evidence>
<reference evidence="2" key="1">
    <citation type="submission" date="2020-07" db="EMBL/GenBank/DDBJ databases">
        <title>Multicomponent nature underlies the extraordinary mechanical properties of spider dragline silk.</title>
        <authorList>
            <person name="Kono N."/>
            <person name="Nakamura H."/>
            <person name="Mori M."/>
            <person name="Yoshida Y."/>
            <person name="Ohtoshi R."/>
            <person name="Malay A.D."/>
            <person name="Moran D.A.P."/>
            <person name="Tomita M."/>
            <person name="Numata K."/>
            <person name="Arakawa K."/>
        </authorList>
    </citation>
    <scope>NUCLEOTIDE SEQUENCE</scope>
</reference>
<evidence type="ECO:0000313" key="3">
    <source>
        <dbReference type="Proteomes" id="UP000887116"/>
    </source>
</evidence>
<evidence type="ECO:0000256" key="1">
    <source>
        <dbReference type="SAM" id="SignalP"/>
    </source>
</evidence>
<feature type="signal peptide" evidence="1">
    <location>
        <begin position="1"/>
        <end position="21"/>
    </location>
</feature>
<keyword evidence="3" id="KW-1185">Reference proteome</keyword>
<name>A0A8X6HDE7_TRICU</name>
<sequence length="157" mass="18026">MFRRLTLILLAIISVLGLTLGQLGFEDPEETQRHYYDCWAYINCVAEEGGEEQQKRDECLNVLEESDVESSMKSVKKDFYDIKSSSFSPLVGEFCHIESSERKPAFEKIVKGVANYYMITCSTPGRQKECERWGDATDCITPYLEELNSQKKCKLPE</sequence>
<proteinExistence type="predicted"/>
<protein>
    <submittedName>
        <fullName evidence="2">Uncharacterized protein</fullName>
    </submittedName>
</protein>
<feature type="chain" id="PRO_5036464815" evidence="1">
    <location>
        <begin position="22"/>
        <end position="157"/>
    </location>
</feature>
<accession>A0A8X6HDE7</accession>
<dbReference type="OrthoDB" id="10420659at2759"/>
<comment type="caution">
    <text evidence="2">The sequence shown here is derived from an EMBL/GenBank/DDBJ whole genome shotgun (WGS) entry which is preliminary data.</text>
</comment>
<dbReference type="AlphaFoldDB" id="A0A8X6HDE7"/>
<keyword evidence="1" id="KW-0732">Signal</keyword>
<dbReference type="Proteomes" id="UP000887116">
    <property type="component" value="Unassembled WGS sequence"/>
</dbReference>